<dbReference type="EMBL" id="MK072071">
    <property type="protein sequence ID" value="AYV78171.1"/>
    <property type="molecule type" value="Genomic_DNA"/>
</dbReference>
<reference evidence="1" key="1">
    <citation type="submission" date="2018-10" db="EMBL/GenBank/DDBJ databases">
        <title>Hidden diversity of soil giant viruses.</title>
        <authorList>
            <person name="Schulz F."/>
            <person name="Alteio L."/>
            <person name="Goudeau D."/>
            <person name="Ryan E.M."/>
            <person name="Malmstrom R.R."/>
            <person name="Blanchard J."/>
            <person name="Woyke T."/>
        </authorList>
    </citation>
    <scope>NUCLEOTIDE SEQUENCE</scope>
    <source>
        <strain evidence="1">EDV1</strain>
    </source>
</reference>
<evidence type="ECO:0000313" key="1">
    <source>
        <dbReference type="EMBL" id="AYV78171.1"/>
    </source>
</evidence>
<accession>A0A3G4ZVZ6</accession>
<sequence length="62" mass="7154">MPNDCCKFPPVHVRRSINNTRSLISSNLPPCIQCLPRCNSRHVMNSDPWKMCIHNCLDNCNE</sequence>
<proteinExistence type="predicted"/>
<name>A0A3G4ZVZ6_9VIRU</name>
<gene>
    <name evidence="1" type="ORF">Edafosvirus6_20</name>
</gene>
<organism evidence="1">
    <name type="scientific">Edafosvirus sp</name>
    <dbReference type="NCBI Taxonomy" id="2487765"/>
    <lineage>
        <taxon>Viruses</taxon>
        <taxon>Varidnaviria</taxon>
        <taxon>Bamfordvirae</taxon>
        <taxon>Nucleocytoviricota</taxon>
        <taxon>Megaviricetes</taxon>
        <taxon>Imitervirales</taxon>
        <taxon>Mimiviridae</taxon>
        <taxon>Klosneuvirinae</taxon>
    </lineage>
</organism>
<protein>
    <submittedName>
        <fullName evidence="1">Uncharacterized protein</fullName>
    </submittedName>
</protein>